<dbReference type="RefSeq" id="WP_012383326.1">
    <property type="nucleotide sequence ID" value="NC_010581.1"/>
</dbReference>
<sequence>MTAVQKPPSRSLLAPCLAVGLLLGGCATFSPDGGLSPAREAAASALQGEVTKITDDTQEEGARARVAALLRAPLTPRAAVEIALLRNKGLQAAFNDLGVSEAQFVQESLPPPPQFSISRLAGEGDVEVIRQLAVSLFALATLPSRTAIARENFTVAQWRAAEQVLALAASVRRQYYTAVAANAQVAFLQRSVASAEVAADLARKLGEAGNLNTLEQARAGAFFAEMGAQLADARIQAQAERERLTRLMGLWGRDIAFKLPETLPALPKGIASAKDIEAKALSERVDLKAGRHELAGLAAQYGLTNATRYVSDITLAYQNDSEWAGNVGGSVLGTEFNNKLIRNGFDVSFTIPIYDFGETNVRGARETYMASANRLAQRAIDVRSQAREAYLRYRGKYDLARYYAKNVLPLRKIIVDETALQLNGMIADITQLIVDGQMRITSNNAAITAQRDFFIASVDLAAATYGGGFGGGGPSSVATSSTAAAN</sequence>
<dbReference type="Proteomes" id="UP000001695">
    <property type="component" value="Chromosome"/>
</dbReference>
<evidence type="ECO:0000313" key="2">
    <source>
        <dbReference type="EMBL" id="ACB93968.1"/>
    </source>
</evidence>
<dbReference type="InterPro" id="IPR003423">
    <property type="entry name" value="OMP_efflux"/>
</dbReference>
<dbReference type="SUPFAM" id="SSF56954">
    <property type="entry name" value="Outer membrane efflux proteins (OEP)"/>
    <property type="match status" value="1"/>
</dbReference>
<dbReference type="STRING" id="395963.Bind_0314"/>
<dbReference type="Gene3D" id="1.20.1600.10">
    <property type="entry name" value="Outer membrane efflux proteins (OEP)"/>
    <property type="match status" value="1"/>
</dbReference>
<dbReference type="KEGG" id="bid:Bind_0314"/>
<protein>
    <submittedName>
        <fullName evidence="2">Outer membrane efflux protein</fullName>
    </submittedName>
</protein>
<dbReference type="eggNOG" id="COG1538">
    <property type="taxonomic scope" value="Bacteria"/>
</dbReference>
<dbReference type="PANTHER" id="PTHR30203:SF24">
    <property type="entry name" value="BLR4935 PROTEIN"/>
    <property type="match status" value="1"/>
</dbReference>
<dbReference type="InterPro" id="IPR010131">
    <property type="entry name" value="MdtP/NodT-like"/>
</dbReference>
<reference evidence="2 3" key="2">
    <citation type="journal article" date="2010" name="J. Bacteriol.">
        <title>Complete genome sequence of Beijerinckia indica subsp. indica.</title>
        <authorList>
            <person name="Tamas I."/>
            <person name="Dedysh S.N."/>
            <person name="Liesack W."/>
            <person name="Stott M.B."/>
            <person name="Alam M."/>
            <person name="Murrell J.C."/>
            <person name="Dunfield P.F."/>
        </authorList>
    </citation>
    <scope>NUCLEOTIDE SEQUENCE [LARGE SCALE GENOMIC DNA]</scope>
    <source>
        <strain evidence="3">ATCC 9039 / DSM 1715 / NCIMB 8712</strain>
    </source>
</reference>
<organism evidence="2 3">
    <name type="scientific">Beijerinckia indica subsp. indica (strain ATCC 9039 / DSM 1715 / NCIMB 8712)</name>
    <dbReference type="NCBI Taxonomy" id="395963"/>
    <lineage>
        <taxon>Bacteria</taxon>
        <taxon>Pseudomonadati</taxon>
        <taxon>Pseudomonadota</taxon>
        <taxon>Alphaproteobacteria</taxon>
        <taxon>Hyphomicrobiales</taxon>
        <taxon>Beijerinckiaceae</taxon>
        <taxon>Beijerinckia</taxon>
    </lineage>
</organism>
<reference evidence="3" key="1">
    <citation type="submission" date="2008-03" db="EMBL/GenBank/DDBJ databases">
        <title>Complete sequence of chromosome of Beijerinckia indica subsp. indica ATCC 9039.</title>
        <authorList>
            <consortium name="US DOE Joint Genome Institute"/>
            <person name="Copeland A."/>
            <person name="Lucas S."/>
            <person name="Lapidus A."/>
            <person name="Glavina del Rio T."/>
            <person name="Dalin E."/>
            <person name="Tice H."/>
            <person name="Bruce D."/>
            <person name="Goodwin L."/>
            <person name="Pitluck S."/>
            <person name="LaButti K."/>
            <person name="Schmutz J."/>
            <person name="Larimer F."/>
            <person name="Land M."/>
            <person name="Hauser L."/>
            <person name="Kyrpides N."/>
            <person name="Mikhailova N."/>
            <person name="Dunfield P.F."/>
            <person name="Dedysh S.N."/>
            <person name="Liesack W."/>
            <person name="Saw J.H."/>
            <person name="Alam M."/>
            <person name="Chen Y."/>
            <person name="Murrell J.C."/>
            <person name="Richardson P."/>
        </authorList>
    </citation>
    <scope>NUCLEOTIDE SEQUENCE [LARGE SCALE GENOMIC DNA]</scope>
    <source>
        <strain evidence="3">ATCC 9039 / DSM 1715 / NCIMB 8712</strain>
    </source>
</reference>
<accession>B2IDB1</accession>
<name>B2IDB1_BEII9</name>
<dbReference type="Pfam" id="PF02321">
    <property type="entry name" value="OEP"/>
    <property type="match status" value="2"/>
</dbReference>
<gene>
    <name evidence="2" type="ordered locus">Bind_0314</name>
</gene>
<dbReference type="EMBL" id="CP001016">
    <property type="protein sequence ID" value="ACB93968.1"/>
    <property type="molecule type" value="Genomic_DNA"/>
</dbReference>
<keyword evidence="3" id="KW-1185">Reference proteome</keyword>
<dbReference type="GO" id="GO:0015562">
    <property type="term" value="F:efflux transmembrane transporter activity"/>
    <property type="evidence" value="ECO:0007669"/>
    <property type="project" value="InterPro"/>
</dbReference>
<dbReference type="HOGENOM" id="CLU_043115_0_0_5"/>
<dbReference type="PANTHER" id="PTHR30203">
    <property type="entry name" value="OUTER MEMBRANE CATION EFFLUX PROTEIN"/>
    <property type="match status" value="1"/>
</dbReference>
<dbReference type="PROSITE" id="PS51257">
    <property type="entry name" value="PROKAR_LIPOPROTEIN"/>
    <property type="match status" value="1"/>
</dbReference>
<proteinExistence type="inferred from homology"/>
<comment type="similarity">
    <text evidence="1">Belongs to the outer membrane factor (OMF) (TC 1.B.17) family.</text>
</comment>
<evidence type="ECO:0000313" key="3">
    <source>
        <dbReference type="Proteomes" id="UP000001695"/>
    </source>
</evidence>
<dbReference type="OrthoDB" id="237412at2"/>
<evidence type="ECO:0000256" key="1">
    <source>
        <dbReference type="ARBA" id="ARBA00007613"/>
    </source>
</evidence>
<dbReference type="AlphaFoldDB" id="B2IDB1"/>